<dbReference type="PANTHER" id="PTHR14389:SF14">
    <property type="entry name" value="SERINE PROTEASE FAM111A"/>
    <property type="match status" value="1"/>
</dbReference>
<organism evidence="2 5">
    <name type="scientific">Dipodomys ordii</name>
    <name type="common">Ord's kangaroo rat</name>
    <dbReference type="NCBI Taxonomy" id="10020"/>
    <lineage>
        <taxon>Eukaryota</taxon>
        <taxon>Metazoa</taxon>
        <taxon>Chordata</taxon>
        <taxon>Craniata</taxon>
        <taxon>Vertebrata</taxon>
        <taxon>Euteleostomi</taxon>
        <taxon>Mammalia</taxon>
        <taxon>Eutheria</taxon>
        <taxon>Euarchontoglires</taxon>
        <taxon>Glires</taxon>
        <taxon>Rodentia</taxon>
        <taxon>Castorimorpha</taxon>
        <taxon>Heteromyidae</taxon>
        <taxon>Dipodomyinae</taxon>
        <taxon>Dipodomys</taxon>
    </lineage>
</organism>
<dbReference type="GO" id="GO:0016540">
    <property type="term" value="P:protein autoprocessing"/>
    <property type="evidence" value="ECO:0007669"/>
    <property type="project" value="Ensembl"/>
</dbReference>
<dbReference type="RefSeq" id="XP_012884402.1">
    <property type="nucleotide sequence ID" value="XM_013028948.1"/>
</dbReference>
<dbReference type="RefSeq" id="XP_012884401.1">
    <property type="nucleotide sequence ID" value="XM_013028947.1"/>
</dbReference>
<feature type="compositionally biased region" description="Polar residues" evidence="1">
    <location>
        <begin position="51"/>
        <end position="62"/>
    </location>
</feature>
<dbReference type="GO" id="GO:0003697">
    <property type="term" value="F:single-stranded DNA binding"/>
    <property type="evidence" value="ECO:0007669"/>
    <property type="project" value="Ensembl"/>
</dbReference>
<dbReference type="GO" id="GO:0005737">
    <property type="term" value="C:cytoplasm"/>
    <property type="evidence" value="ECO:0007669"/>
    <property type="project" value="Ensembl"/>
</dbReference>
<gene>
    <name evidence="3 4 5" type="primary">Fam111a</name>
</gene>
<evidence type="ECO:0000313" key="2">
    <source>
        <dbReference type="Proteomes" id="UP000081671"/>
    </source>
</evidence>
<dbReference type="OMA" id="KEGCKLC"/>
<dbReference type="GO" id="GO:0031297">
    <property type="term" value="P:replication fork processing"/>
    <property type="evidence" value="ECO:0007669"/>
    <property type="project" value="Ensembl"/>
</dbReference>
<feature type="region of interest" description="Disordered" evidence="1">
    <location>
        <begin position="1"/>
        <end position="73"/>
    </location>
</feature>
<dbReference type="CTD" id="63901"/>
<dbReference type="InterPro" id="IPR043504">
    <property type="entry name" value="Peptidase_S1_PA_chymotrypsin"/>
</dbReference>
<dbReference type="OrthoDB" id="10025068at2759"/>
<dbReference type="GeneID" id="105995246"/>
<proteinExistence type="predicted"/>
<dbReference type="Gene3D" id="2.40.10.10">
    <property type="entry name" value="Trypsin-like serine proteases"/>
    <property type="match status" value="1"/>
</dbReference>
<dbReference type="GO" id="GO:0045071">
    <property type="term" value="P:negative regulation of viral genome replication"/>
    <property type="evidence" value="ECO:0007669"/>
    <property type="project" value="Ensembl"/>
</dbReference>
<reference evidence="3 4" key="1">
    <citation type="submission" date="2025-04" db="UniProtKB">
        <authorList>
            <consortium name="RefSeq"/>
        </authorList>
    </citation>
    <scope>IDENTIFICATION</scope>
    <source>
        <tissue evidence="3 4">Kidney</tissue>
    </source>
</reference>
<dbReference type="InterPro" id="IPR009003">
    <property type="entry name" value="Peptidase_S1_PA"/>
</dbReference>
<dbReference type="GO" id="GO:0106300">
    <property type="term" value="P:protein-DNA covalent cross-linking repair"/>
    <property type="evidence" value="ECO:0007669"/>
    <property type="project" value="Ensembl"/>
</dbReference>
<dbReference type="AlphaFoldDB" id="A0A1S3G8P0"/>
<dbReference type="GO" id="GO:0005654">
    <property type="term" value="C:nucleoplasm"/>
    <property type="evidence" value="ECO:0007669"/>
    <property type="project" value="Ensembl"/>
</dbReference>
<dbReference type="KEGG" id="dord:105995246"/>
<keyword evidence="2" id="KW-1185">Reference proteome</keyword>
<dbReference type="SUPFAM" id="SSF50494">
    <property type="entry name" value="Trypsin-like serine proteases"/>
    <property type="match status" value="1"/>
</dbReference>
<evidence type="ECO:0000313" key="3">
    <source>
        <dbReference type="RefSeq" id="XP_012884400.1"/>
    </source>
</evidence>
<dbReference type="Proteomes" id="UP000081671">
    <property type="component" value="Unplaced"/>
</dbReference>
<dbReference type="STRING" id="10020.ENSDORP00000024117"/>
<dbReference type="Pfam" id="PF13365">
    <property type="entry name" value="Trypsin_2"/>
    <property type="match status" value="1"/>
</dbReference>
<accession>A0A1S3G8P0</accession>
<evidence type="ECO:0000313" key="4">
    <source>
        <dbReference type="RefSeq" id="XP_012884401.1"/>
    </source>
</evidence>
<dbReference type="RefSeq" id="XP_012884400.1">
    <property type="nucleotide sequence ID" value="XM_013028946.1"/>
</dbReference>
<dbReference type="GeneTree" id="ENSGT00390000005182"/>
<dbReference type="GO" id="GO:0001650">
    <property type="term" value="C:fibrillar center"/>
    <property type="evidence" value="ECO:0007669"/>
    <property type="project" value="Ensembl"/>
</dbReference>
<evidence type="ECO:0000256" key="1">
    <source>
        <dbReference type="SAM" id="MobiDB-lite"/>
    </source>
</evidence>
<protein>
    <submittedName>
        <fullName evidence="3 4">Protein FAM111A</fullName>
    </submittedName>
</protein>
<name>A0A1S3G8P0_DIPOR</name>
<dbReference type="GO" id="GO:0000785">
    <property type="term" value="C:chromatin"/>
    <property type="evidence" value="ECO:0007669"/>
    <property type="project" value="Ensembl"/>
</dbReference>
<sequence length="614" mass="70117">MSSKKRKSQKITFDARNNMKIKHYFPQKPKEEQNSPSTSQMKVESRKRPSDITNTIEQTSHLPKSKPQDLTATPKKKIEITFDVNIRKHKNMKYTLIHDEKESLYKGLVTLDAVKTEIDARPGQEMLVCGTKGIEGYLNLGMPLHCFPEKNHVEITFFKSSYEQKEYKQMSGRYDHASTECVKFYVHAIGKRVKEIVRCRKLHKEGSKLCVFGFKGETIKDTLCKDGRFCALIEKESWRLIGDLDSIIESTQPVDELEGQLFQVEVERKAKRKVTAPAPNLEPEEKVLKEYIVKEYPSLRSESKKIREYIKEKAEQRKKGKKTSLFTLHRRNFGKLTKNATLVKVHKFLSQLGDSVGFLLWDNNGNMGCATCFVFSGPFILTCRHVINDIVGKGIEPSQWADIIGQCVKVIFNYEEVPVKEENCFFLEPWFQISDGTLDYAVLKLKADGQPVPLGLRDKIAPLPLNGLMYIIGHPQGESKRTDGCAVIPQSEREQKYKENIQAGEAVGCNFPPHFVYMHTQNSFQKIAHNPDVLTYDTTFYWGSSGSPVFDSQGSLVAMHTAGITCEYQHGILNIIEFGSSMESILSDMKQKDEAWYNEVCVQPQDVEMLSQDY</sequence>
<dbReference type="PANTHER" id="PTHR14389">
    <property type="entry name" value="SI:CH1073-475A24.1"/>
    <property type="match status" value="1"/>
</dbReference>
<evidence type="ECO:0000313" key="5">
    <source>
        <dbReference type="RefSeq" id="XP_012884402.1"/>
    </source>
</evidence>